<keyword evidence="3" id="KW-1185">Reference proteome</keyword>
<accession>T1FGT4</accession>
<gene>
    <name evidence="2" type="primary">20208033</name>
    <name evidence="1" type="ORF">HELRODRAFT_181265</name>
</gene>
<dbReference type="AlphaFoldDB" id="T1FGT4"/>
<dbReference type="HOGENOM" id="CLU_1961987_0_0_1"/>
<reference evidence="3" key="1">
    <citation type="submission" date="2012-12" db="EMBL/GenBank/DDBJ databases">
        <authorList>
            <person name="Hellsten U."/>
            <person name="Grimwood J."/>
            <person name="Chapman J.A."/>
            <person name="Shapiro H."/>
            <person name="Aerts A."/>
            <person name="Otillar R.P."/>
            <person name="Terry A.Y."/>
            <person name="Boore J.L."/>
            <person name="Simakov O."/>
            <person name="Marletaz F."/>
            <person name="Cho S.-J."/>
            <person name="Edsinger-Gonzales E."/>
            <person name="Havlak P."/>
            <person name="Kuo D.-H."/>
            <person name="Larsson T."/>
            <person name="Lv J."/>
            <person name="Arendt D."/>
            <person name="Savage R."/>
            <person name="Osoegawa K."/>
            <person name="de Jong P."/>
            <person name="Lindberg D.R."/>
            <person name="Seaver E.C."/>
            <person name="Weisblat D.A."/>
            <person name="Putnam N.H."/>
            <person name="Grigoriev I.V."/>
            <person name="Rokhsar D.S."/>
        </authorList>
    </citation>
    <scope>NUCLEOTIDE SEQUENCE</scope>
</reference>
<evidence type="ECO:0000313" key="3">
    <source>
        <dbReference type="Proteomes" id="UP000015101"/>
    </source>
</evidence>
<dbReference type="CTD" id="20208033"/>
<reference evidence="1 3" key="2">
    <citation type="journal article" date="2013" name="Nature">
        <title>Insights into bilaterian evolution from three spiralian genomes.</title>
        <authorList>
            <person name="Simakov O."/>
            <person name="Marletaz F."/>
            <person name="Cho S.J."/>
            <person name="Edsinger-Gonzales E."/>
            <person name="Havlak P."/>
            <person name="Hellsten U."/>
            <person name="Kuo D.H."/>
            <person name="Larsson T."/>
            <person name="Lv J."/>
            <person name="Arendt D."/>
            <person name="Savage R."/>
            <person name="Osoegawa K."/>
            <person name="de Jong P."/>
            <person name="Grimwood J."/>
            <person name="Chapman J.A."/>
            <person name="Shapiro H."/>
            <person name="Aerts A."/>
            <person name="Otillar R.P."/>
            <person name="Terry A.Y."/>
            <person name="Boore J.L."/>
            <person name="Grigoriev I.V."/>
            <person name="Lindberg D.R."/>
            <person name="Seaver E.C."/>
            <person name="Weisblat D.A."/>
            <person name="Putnam N.H."/>
            <person name="Rokhsar D.S."/>
        </authorList>
    </citation>
    <scope>NUCLEOTIDE SEQUENCE</scope>
</reference>
<organism evidence="2 3">
    <name type="scientific">Helobdella robusta</name>
    <name type="common">Californian leech</name>
    <dbReference type="NCBI Taxonomy" id="6412"/>
    <lineage>
        <taxon>Eukaryota</taxon>
        <taxon>Metazoa</taxon>
        <taxon>Spiralia</taxon>
        <taxon>Lophotrochozoa</taxon>
        <taxon>Annelida</taxon>
        <taxon>Clitellata</taxon>
        <taxon>Hirudinea</taxon>
        <taxon>Rhynchobdellida</taxon>
        <taxon>Glossiphoniidae</taxon>
        <taxon>Helobdella</taxon>
    </lineage>
</organism>
<reference evidence="2" key="3">
    <citation type="submission" date="2015-06" db="UniProtKB">
        <authorList>
            <consortium name="EnsemblMetazoa"/>
        </authorList>
    </citation>
    <scope>IDENTIFICATION</scope>
</reference>
<dbReference type="InParanoid" id="T1FGT4"/>
<dbReference type="KEGG" id="hro:HELRODRAFT_181265"/>
<proteinExistence type="predicted"/>
<dbReference type="RefSeq" id="XP_009028755.1">
    <property type="nucleotide sequence ID" value="XM_009030507.1"/>
</dbReference>
<dbReference type="GeneID" id="20208033"/>
<protein>
    <submittedName>
        <fullName evidence="1 2">Uncharacterized protein</fullName>
    </submittedName>
</protein>
<evidence type="ECO:0000313" key="1">
    <source>
        <dbReference type="EMBL" id="ESN93156.1"/>
    </source>
</evidence>
<dbReference type="Proteomes" id="UP000015101">
    <property type="component" value="Unassembled WGS sequence"/>
</dbReference>
<dbReference type="EMBL" id="KB097635">
    <property type="protein sequence ID" value="ESN93156.1"/>
    <property type="molecule type" value="Genomic_DNA"/>
</dbReference>
<dbReference type="EnsemblMetazoa" id="HelroT181265">
    <property type="protein sequence ID" value="HelroP181265"/>
    <property type="gene ID" value="HelroG181265"/>
</dbReference>
<name>T1FGT4_HELRO</name>
<dbReference type="EMBL" id="AMQM01007528">
    <property type="status" value="NOT_ANNOTATED_CDS"/>
    <property type="molecule type" value="Genomic_DNA"/>
</dbReference>
<sequence length="128" mass="14864">MALSSILNWQVEREEFFGHKFNKDGKLQDSQGKPYLYNYYDDPILNQKRYEEISKEVTDFIYKLMVEVYGLSRICIPKNSISMTAVTKEAKVYRKPTIIKIARPPPRDTIYLADFKVSAKDSAKSSPD</sequence>
<evidence type="ECO:0000313" key="2">
    <source>
        <dbReference type="EnsemblMetazoa" id="HelroP181265"/>
    </source>
</evidence>